<dbReference type="EMBL" id="VWOJ01000001">
    <property type="protein sequence ID" value="KAA5805470.1"/>
    <property type="molecule type" value="Genomic_DNA"/>
</dbReference>
<reference evidence="8 9" key="1">
    <citation type="submission" date="2019-09" db="EMBL/GenBank/DDBJ databases">
        <authorList>
            <person name="Kevbrin V."/>
            <person name="Grouzdev D.S."/>
        </authorList>
    </citation>
    <scope>NUCLEOTIDE SEQUENCE [LARGE SCALE GENOMIC DNA]</scope>
    <source>
        <strain evidence="8 9">G-192</strain>
    </source>
</reference>
<dbReference type="AlphaFoldDB" id="A0A5M6ZMD2"/>
<dbReference type="GO" id="GO:0008324">
    <property type="term" value="F:monoatomic cation transmembrane transporter activity"/>
    <property type="evidence" value="ECO:0007669"/>
    <property type="project" value="InterPro"/>
</dbReference>
<evidence type="ECO:0000313" key="8">
    <source>
        <dbReference type="EMBL" id="KAA5805470.1"/>
    </source>
</evidence>
<dbReference type="InterPro" id="IPR002758">
    <property type="entry name" value="Cation_antiport_E"/>
</dbReference>
<organism evidence="8 9">
    <name type="scientific">Alkalicaulis satelles</name>
    <dbReference type="NCBI Taxonomy" id="2609175"/>
    <lineage>
        <taxon>Bacteria</taxon>
        <taxon>Pseudomonadati</taxon>
        <taxon>Pseudomonadota</taxon>
        <taxon>Alphaproteobacteria</taxon>
        <taxon>Maricaulales</taxon>
        <taxon>Maricaulaceae</taxon>
        <taxon>Alkalicaulis</taxon>
    </lineage>
</organism>
<comment type="similarity">
    <text evidence="2">Belongs to the CPA3 antiporters (TC 2.A.63) subunit E family.</text>
</comment>
<keyword evidence="3" id="KW-1003">Cell membrane</keyword>
<protein>
    <submittedName>
        <fullName evidence="8">Cation:proton antiporter</fullName>
    </submittedName>
</protein>
<keyword evidence="9" id="KW-1185">Reference proteome</keyword>
<sequence>MWALLSGYGLKQPLLSLAIFSIVVTVFMTIRMGLLDGEAIPYWRLRYLAYWGWLGREIVKSNIAVLKIVLSPVIDIKPVVTRTPVSLKDDVARATLANSYTLTPGTVTMEIEEGGFILHGLDESFCGQEGFRIFERKVKSATGEGSE</sequence>
<evidence type="ECO:0000256" key="5">
    <source>
        <dbReference type="ARBA" id="ARBA00022989"/>
    </source>
</evidence>
<evidence type="ECO:0000256" key="2">
    <source>
        <dbReference type="ARBA" id="ARBA00006228"/>
    </source>
</evidence>
<evidence type="ECO:0000256" key="1">
    <source>
        <dbReference type="ARBA" id="ARBA00004651"/>
    </source>
</evidence>
<dbReference type="PANTHER" id="PTHR34584">
    <property type="entry name" value="NA(+)/H(+) ANTIPORTER SUBUNIT E1"/>
    <property type="match status" value="1"/>
</dbReference>
<comment type="caution">
    <text evidence="8">The sequence shown here is derived from an EMBL/GenBank/DDBJ whole genome shotgun (WGS) entry which is preliminary data.</text>
</comment>
<evidence type="ECO:0000256" key="3">
    <source>
        <dbReference type="ARBA" id="ARBA00022475"/>
    </source>
</evidence>
<keyword evidence="6 7" id="KW-0472">Membrane</keyword>
<feature type="transmembrane region" description="Helical" evidence="7">
    <location>
        <begin position="14"/>
        <end position="34"/>
    </location>
</feature>
<gene>
    <name evidence="8" type="ORF">F1654_00420</name>
</gene>
<proteinExistence type="inferred from homology"/>
<evidence type="ECO:0000313" key="9">
    <source>
        <dbReference type="Proteomes" id="UP000325122"/>
    </source>
</evidence>
<keyword evidence="4 7" id="KW-0812">Transmembrane</keyword>
<dbReference type="PANTHER" id="PTHR34584:SF1">
    <property type="entry name" value="NA(+)_H(+) ANTIPORTER SUBUNIT E1"/>
    <property type="match status" value="1"/>
</dbReference>
<dbReference type="Pfam" id="PF01899">
    <property type="entry name" value="MNHE"/>
    <property type="match status" value="1"/>
</dbReference>
<evidence type="ECO:0000256" key="4">
    <source>
        <dbReference type="ARBA" id="ARBA00022692"/>
    </source>
</evidence>
<evidence type="ECO:0000256" key="6">
    <source>
        <dbReference type="ARBA" id="ARBA00023136"/>
    </source>
</evidence>
<dbReference type="Proteomes" id="UP000325122">
    <property type="component" value="Unassembled WGS sequence"/>
</dbReference>
<accession>A0A5M6ZMD2</accession>
<comment type="subcellular location">
    <subcellularLocation>
        <location evidence="1">Cell membrane</location>
        <topology evidence="1">Multi-pass membrane protein</topology>
    </subcellularLocation>
</comment>
<keyword evidence="5 7" id="KW-1133">Transmembrane helix</keyword>
<name>A0A5M6ZMD2_9PROT</name>
<dbReference type="GO" id="GO:0005886">
    <property type="term" value="C:plasma membrane"/>
    <property type="evidence" value="ECO:0007669"/>
    <property type="project" value="UniProtKB-SubCell"/>
</dbReference>
<evidence type="ECO:0000256" key="7">
    <source>
        <dbReference type="SAM" id="Phobius"/>
    </source>
</evidence>